<dbReference type="Pfam" id="PF02190">
    <property type="entry name" value="LON_substr_bdg"/>
    <property type="match status" value="1"/>
</dbReference>
<accession>A0A2V0PQ60</accession>
<dbReference type="InterPro" id="IPR015947">
    <property type="entry name" value="PUA-like_sf"/>
</dbReference>
<dbReference type="Gene3D" id="1.20.58.1480">
    <property type="match status" value="1"/>
</dbReference>
<dbReference type="Gene3D" id="2.170.150.20">
    <property type="entry name" value="Peptide methionine sulfoxide reductase"/>
    <property type="match status" value="1"/>
</dbReference>
<evidence type="ECO:0000256" key="1">
    <source>
        <dbReference type="ARBA" id="ARBA00004123"/>
    </source>
</evidence>
<comment type="subcellular location">
    <subcellularLocation>
        <location evidence="1">Nucleus</location>
    </subcellularLocation>
</comment>
<evidence type="ECO:0000256" key="2">
    <source>
        <dbReference type="ARBA" id="ARBA00004906"/>
    </source>
</evidence>
<name>A0A2V0PQ60_9CHLO</name>
<evidence type="ECO:0000313" key="13">
    <source>
        <dbReference type="Proteomes" id="UP000247498"/>
    </source>
</evidence>
<evidence type="ECO:0000256" key="5">
    <source>
        <dbReference type="ARBA" id="ARBA00022723"/>
    </source>
</evidence>
<keyword evidence="7" id="KW-0862">Zinc</keyword>
<comment type="caution">
    <text evidence="12">The sequence shown here is derived from an EMBL/GenBank/DDBJ whole genome shotgun (WGS) entry which is preliminary data.</text>
</comment>
<dbReference type="FunFam" id="2.170.150.20:FF:000007">
    <property type="entry name" value="Protein cereblon"/>
    <property type="match status" value="1"/>
</dbReference>
<sequence length="573" mass="59154">MSSSPGLGAGPEGAGGSGTSGSEGRGGRLSRPRAPDPDLPGPSSSGSPSHSSSSGGGNATSGAEEDAAIRSSGDEGAGEDEGEGEEEGEEEQEEEEEGEGEEEEEEEGEEELDWEIATLEGGQDLGQDPAGEPSSDGDESGGDRDAAGASLPAPDRSATLQHGYLGAWDELHAGFGFLDEGEVFSLPVLVLWGVVLFPGQTLPLRLDLHEQRHVLARALAAPPPARRLVFVAGAAAYASGGGALGPGALLLSRAGVGTTAEVRSVGRVREEDGAVAVIALGRQRAELLPPPPGSRRPRGFVAAATRTARVRVLPEGCRQSVPRELLRHEAAWGPVEARAFDLRALASAARRALAAVLPAGLEVPASPLEASYWAAGNLPLQPGLRQALLEAGHAAARLRLLLSLLERADRVACAGCRSVLASSRDLFGSTGDGAGGAFVNPHGHVHDLVTFKSVTPRAVTLHGQPTAEFSWFPGYTWQIAVCAHCGEHLGWRFALEHAEQQPARATARLREAAAAAREAPPLREGDSGGGGGGGGGDAAQERRRHAFWGLRRPALIATDGEGQQVFAFVSGEG</sequence>
<dbReference type="AlphaFoldDB" id="A0A2V0PQ60"/>
<feature type="domain" description="Lon N-terminal" evidence="10">
    <location>
        <begin position="186"/>
        <end position="409"/>
    </location>
</feature>
<dbReference type="Pfam" id="PF03226">
    <property type="entry name" value="Yippee-Mis18"/>
    <property type="match status" value="1"/>
</dbReference>
<feature type="domain" description="CULT" evidence="11">
    <location>
        <begin position="408"/>
        <end position="559"/>
    </location>
</feature>
<feature type="compositionally biased region" description="Acidic residues" evidence="9">
    <location>
        <begin position="76"/>
        <end position="114"/>
    </location>
</feature>
<evidence type="ECO:0000259" key="11">
    <source>
        <dbReference type="PROSITE" id="PS51788"/>
    </source>
</evidence>
<proteinExistence type="inferred from homology"/>
<dbReference type="PANTHER" id="PTHR46732:SF8">
    <property type="entry name" value="ATP-DEPENDENT PROTEASE LA (LON) DOMAIN PROTEIN"/>
    <property type="match status" value="1"/>
</dbReference>
<keyword evidence="8" id="KW-0539">Nucleus</keyword>
<dbReference type="InterPro" id="IPR003111">
    <property type="entry name" value="Lon_prtase_N"/>
</dbReference>
<keyword evidence="6" id="KW-0833">Ubl conjugation pathway</keyword>
<comment type="pathway">
    <text evidence="2">Protein modification; protein ubiquitination.</text>
</comment>
<evidence type="ECO:0000256" key="3">
    <source>
        <dbReference type="ARBA" id="ARBA00005293"/>
    </source>
</evidence>
<dbReference type="SUPFAM" id="SSF88697">
    <property type="entry name" value="PUA domain-like"/>
    <property type="match status" value="1"/>
</dbReference>
<dbReference type="OrthoDB" id="267517at2759"/>
<comment type="similarity">
    <text evidence="3">Belongs to the CRBN family.</text>
</comment>
<dbReference type="PROSITE" id="PS51788">
    <property type="entry name" value="CULT"/>
    <property type="match status" value="1"/>
</dbReference>
<evidence type="ECO:0000256" key="9">
    <source>
        <dbReference type="SAM" id="MobiDB-lite"/>
    </source>
</evidence>
<dbReference type="GO" id="GO:0046872">
    <property type="term" value="F:metal ion binding"/>
    <property type="evidence" value="ECO:0007669"/>
    <property type="project" value="UniProtKB-KW"/>
</dbReference>
<dbReference type="InterPro" id="IPR034750">
    <property type="entry name" value="CULT"/>
</dbReference>
<evidence type="ECO:0000256" key="6">
    <source>
        <dbReference type="ARBA" id="ARBA00022786"/>
    </source>
</evidence>
<keyword evidence="5" id="KW-0479">Metal-binding</keyword>
<evidence type="ECO:0000256" key="4">
    <source>
        <dbReference type="ARBA" id="ARBA00014394"/>
    </source>
</evidence>
<dbReference type="FunCoup" id="A0A2V0PQ60">
    <property type="interactions" value="1601"/>
</dbReference>
<dbReference type="CDD" id="cd15777">
    <property type="entry name" value="CRBN_C_like"/>
    <property type="match status" value="1"/>
</dbReference>
<evidence type="ECO:0000313" key="12">
    <source>
        <dbReference type="EMBL" id="GBG00324.1"/>
    </source>
</evidence>
<dbReference type="PROSITE" id="PS51787">
    <property type="entry name" value="LON_N"/>
    <property type="match status" value="1"/>
</dbReference>
<dbReference type="InParanoid" id="A0A2V0PQ60"/>
<dbReference type="InterPro" id="IPR046336">
    <property type="entry name" value="Lon_prtase_N_sf"/>
</dbReference>
<dbReference type="GO" id="GO:0016567">
    <property type="term" value="P:protein ubiquitination"/>
    <property type="evidence" value="ECO:0007669"/>
    <property type="project" value="UniProtKB-UniPathway"/>
</dbReference>
<dbReference type="EMBL" id="BDRX01000211">
    <property type="protein sequence ID" value="GBG00324.1"/>
    <property type="molecule type" value="Genomic_DNA"/>
</dbReference>
<feature type="compositionally biased region" description="Gly residues" evidence="9">
    <location>
        <begin position="527"/>
        <end position="537"/>
    </location>
</feature>
<protein>
    <recommendedName>
        <fullName evidence="4">Protein cereblon</fullName>
    </recommendedName>
</protein>
<dbReference type="GO" id="GO:0005634">
    <property type="term" value="C:nucleus"/>
    <property type="evidence" value="ECO:0007669"/>
    <property type="project" value="UniProtKB-SubCell"/>
</dbReference>
<evidence type="ECO:0000256" key="7">
    <source>
        <dbReference type="ARBA" id="ARBA00022833"/>
    </source>
</evidence>
<feature type="region of interest" description="Disordered" evidence="9">
    <location>
        <begin position="1"/>
        <end position="155"/>
    </location>
</feature>
<gene>
    <name evidence="12" type="ORF">Rsub_13032</name>
</gene>
<reference evidence="12 13" key="1">
    <citation type="journal article" date="2018" name="Sci. Rep.">
        <title>Raphidocelis subcapitata (=Pseudokirchneriella subcapitata) provides an insight into genome evolution and environmental adaptations in the Sphaeropleales.</title>
        <authorList>
            <person name="Suzuki S."/>
            <person name="Yamaguchi H."/>
            <person name="Nakajima N."/>
            <person name="Kawachi M."/>
        </authorList>
    </citation>
    <scope>NUCLEOTIDE SEQUENCE [LARGE SCALE GENOMIC DNA]</scope>
    <source>
        <strain evidence="12 13">NIES-35</strain>
    </source>
</reference>
<dbReference type="UniPathway" id="UPA00143"/>
<evidence type="ECO:0000259" key="10">
    <source>
        <dbReference type="PROSITE" id="PS51787"/>
    </source>
</evidence>
<feature type="region of interest" description="Disordered" evidence="9">
    <location>
        <begin position="511"/>
        <end position="540"/>
    </location>
</feature>
<dbReference type="Proteomes" id="UP000247498">
    <property type="component" value="Unassembled WGS sequence"/>
</dbReference>
<feature type="compositionally biased region" description="Low complexity" evidence="9">
    <location>
        <begin position="41"/>
        <end position="53"/>
    </location>
</feature>
<dbReference type="InterPro" id="IPR004910">
    <property type="entry name" value="Yippee/Mis18/Cereblon"/>
</dbReference>
<organism evidence="12 13">
    <name type="scientific">Raphidocelis subcapitata</name>
    <dbReference type="NCBI Taxonomy" id="307507"/>
    <lineage>
        <taxon>Eukaryota</taxon>
        <taxon>Viridiplantae</taxon>
        <taxon>Chlorophyta</taxon>
        <taxon>core chlorophytes</taxon>
        <taxon>Chlorophyceae</taxon>
        <taxon>CS clade</taxon>
        <taxon>Sphaeropleales</taxon>
        <taxon>Selenastraceae</taxon>
        <taxon>Raphidocelis</taxon>
    </lineage>
</organism>
<keyword evidence="13" id="KW-1185">Reference proteome</keyword>
<feature type="compositionally biased region" description="Gly residues" evidence="9">
    <location>
        <begin position="7"/>
        <end position="24"/>
    </location>
</feature>
<evidence type="ECO:0000256" key="8">
    <source>
        <dbReference type="ARBA" id="ARBA00023242"/>
    </source>
</evidence>
<dbReference type="PANTHER" id="PTHR46732">
    <property type="entry name" value="ATP-DEPENDENT PROTEASE LA (LON) DOMAIN PROTEIN"/>
    <property type="match status" value="1"/>
</dbReference>
<dbReference type="Gene3D" id="2.30.130.40">
    <property type="entry name" value="LON domain-like"/>
    <property type="match status" value="1"/>
</dbReference>
<dbReference type="SMART" id="SM00464">
    <property type="entry name" value="LON"/>
    <property type="match status" value="1"/>
</dbReference>
<dbReference type="STRING" id="307507.A0A2V0PQ60"/>